<dbReference type="SUPFAM" id="SSF53300">
    <property type="entry name" value="vWA-like"/>
    <property type="match status" value="1"/>
</dbReference>
<dbReference type="InterPro" id="IPR006315">
    <property type="entry name" value="OM_autotransptr_brl_dom"/>
</dbReference>
<reference evidence="2 3" key="1">
    <citation type="submission" date="2017-09" db="EMBL/GenBank/DDBJ databases">
        <title>Pseudomonas abyssi sp. nov. isolated from Abyssopelagic Water.</title>
        <authorList>
            <person name="Wei Y."/>
        </authorList>
    </citation>
    <scope>NUCLEOTIDE SEQUENCE [LARGE SCALE GENOMIC DNA]</scope>
    <source>
        <strain evidence="2 3">MT5</strain>
    </source>
</reference>
<dbReference type="Gene3D" id="2.40.128.130">
    <property type="entry name" value="Autotransporter beta-domain"/>
    <property type="match status" value="1"/>
</dbReference>
<dbReference type="EMBL" id="NTMR01000022">
    <property type="protein sequence ID" value="PBK03200.1"/>
    <property type="molecule type" value="Genomic_DNA"/>
</dbReference>
<feature type="domain" description="Autotransporter" evidence="1">
    <location>
        <begin position="450"/>
        <end position="723"/>
    </location>
</feature>
<dbReference type="Proteomes" id="UP000242313">
    <property type="component" value="Unassembled WGS sequence"/>
</dbReference>
<evidence type="ECO:0000259" key="1">
    <source>
        <dbReference type="PROSITE" id="PS51208"/>
    </source>
</evidence>
<dbReference type="Pfam" id="PF03797">
    <property type="entry name" value="Autotransporter"/>
    <property type="match status" value="1"/>
</dbReference>
<name>A0A2A3MEC7_9PSED</name>
<dbReference type="InterPro" id="IPR036709">
    <property type="entry name" value="Autotransporte_beta_dom_sf"/>
</dbReference>
<dbReference type="AlphaFoldDB" id="A0A2A3MEC7"/>
<evidence type="ECO:0000313" key="2">
    <source>
        <dbReference type="EMBL" id="PBK03200.1"/>
    </source>
</evidence>
<dbReference type="SMART" id="SM00869">
    <property type="entry name" value="Autotransporter"/>
    <property type="match status" value="1"/>
</dbReference>
<organism evidence="2 3">
    <name type="scientific">Pseudomonas abyssi</name>
    <dbReference type="NCBI Taxonomy" id="170540"/>
    <lineage>
        <taxon>Bacteria</taxon>
        <taxon>Pseudomonadati</taxon>
        <taxon>Pseudomonadota</taxon>
        <taxon>Gammaproteobacteria</taxon>
        <taxon>Pseudomonadales</taxon>
        <taxon>Pseudomonadaceae</taxon>
        <taxon>Pseudomonas</taxon>
    </lineage>
</organism>
<dbReference type="InterPro" id="IPR005546">
    <property type="entry name" value="Autotransporte_beta"/>
</dbReference>
<gene>
    <name evidence="2" type="ORF">CNQ84_15705</name>
</gene>
<sequence length="723" mass="76461">MMSLAVPLFAMCCCRCSGNTGTRYPAGAGTAGKEHSPMTLCKPTLLAALIGAAISGGTLHAASSLDMVVAIDESGSMAGEHNAFIGTYVKNLDSLLNDQNVTLNQYALMGFGGSSGQAVSAGEAGREAGYALYRHLNLDSDSSPLWGSAEAFDGVTPELETSGGTEDGYRAIDYIYRYFEFRPSAGSSIMLITDEDRDDDFYQLDTSHLPAGMTALEKSYIQGQLAQYNTVVHAVVSQRFTDKNGNPAIAIVGSDPDTGYAYVKGANGVITKVQGYLLTSAYGTTEADYTELALASGGTAMDIDGLRSVYTDAAALAALSGELAKLVADIAVGQVPVVGIDCASASGVAAQICGAIASTSNQQLQSLGQQITAPEQYRKLSQYQVNQMLHTAISNTRNVRRTLTSRLADMRRTGYASRDIDVMDYSNGNVALSSDLINSLQQARGGAASADQGEVGYFIRGIYTRGDYDSSATAAGFDSKTYTFLAGVDRYLSDDTQVGVALSYSASDANYSGASGGSEADTYGITAYASQALGGDVFLEGNLGFSRAHFETDRDTGFGLVKGKTRGDIWSASLGLTKAYALTDVTLEPFAYLHYTDVSVDGFTEKGGPAALRVGSTDIDSLVSELGFSTVYAFSDSLQGDLRLAWEHEFENDGTAVPMSFVTAPGSVFVSQTPSQSSNYGRIGLGLTKTMSDARSLSLQGNTLVGYEGYDEYSFEVRFRQRF</sequence>
<dbReference type="PROSITE" id="PS51208">
    <property type="entry name" value="AUTOTRANSPORTER"/>
    <property type="match status" value="1"/>
</dbReference>
<dbReference type="InterPro" id="IPR036465">
    <property type="entry name" value="vWFA_dom_sf"/>
</dbReference>
<comment type="caution">
    <text evidence="2">The sequence shown here is derived from an EMBL/GenBank/DDBJ whole genome shotgun (WGS) entry which is preliminary data.</text>
</comment>
<keyword evidence="3" id="KW-1185">Reference proteome</keyword>
<protein>
    <recommendedName>
        <fullName evidence="1">Autotransporter domain-containing protein</fullName>
    </recommendedName>
</protein>
<dbReference type="GO" id="GO:0019867">
    <property type="term" value="C:outer membrane"/>
    <property type="evidence" value="ECO:0007669"/>
    <property type="project" value="InterPro"/>
</dbReference>
<dbReference type="Gene3D" id="3.40.50.410">
    <property type="entry name" value="von Willebrand factor, type A domain"/>
    <property type="match status" value="1"/>
</dbReference>
<proteinExistence type="predicted"/>
<dbReference type="SUPFAM" id="SSF103515">
    <property type="entry name" value="Autotransporter"/>
    <property type="match status" value="1"/>
</dbReference>
<dbReference type="NCBIfam" id="TIGR01414">
    <property type="entry name" value="autotrans_barl"/>
    <property type="match status" value="1"/>
</dbReference>
<evidence type="ECO:0000313" key="3">
    <source>
        <dbReference type="Proteomes" id="UP000242313"/>
    </source>
</evidence>
<accession>A0A2A3MEC7</accession>